<dbReference type="Proteomes" id="UP001652620">
    <property type="component" value="Chromosome 6"/>
</dbReference>
<dbReference type="Pfam" id="PF08782">
    <property type="entry name" value="c-SKI_SMAD_bind"/>
    <property type="match status" value="1"/>
</dbReference>
<dbReference type="CDD" id="cd21080">
    <property type="entry name" value="DHD_Skor"/>
    <property type="match status" value="1"/>
</dbReference>
<dbReference type="InterPro" id="IPR003380">
    <property type="entry name" value="SKI/SNO/DAC"/>
</dbReference>
<feature type="compositionally biased region" description="Low complexity" evidence="2">
    <location>
        <begin position="261"/>
        <end position="270"/>
    </location>
</feature>
<dbReference type="InterPro" id="IPR010919">
    <property type="entry name" value="SAND-like_dom_sf"/>
</dbReference>
<dbReference type="RefSeq" id="XP_049316306.1">
    <property type="nucleotide sequence ID" value="XM_049460349.1"/>
</dbReference>
<dbReference type="SUPFAM" id="SSF46955">
    <property type="entry name" value="Putative DNA-binding domain"/>
    <property type="match status" value="1"/>
</dbReference>
<dbReference type="Pfam" id="PF02437">
    <property type="entry name" value="Ski_Sno_DHD"/>
    <property type="match status" value="1"/>
</dbReference>
<proteinExistence type="inferred from homology"/>
<evidence type="ECO:0000313" key="4">
    <source>
        <dbReference type="Proteomes" id="UP001652620"/>
    </source>
</evidence>
<evidence type="ECO:0000256" key="2">
    <source>
        <dbReference type="SAM" id="MobiDB-lite"/>
    </source>
</evidence>
<dbReference type="InterPro" id="IPR037000">
    <property type="entry name" value="Ski_DNA-bd_sf"/>
</dbReference>
<feature type="domain" description="c-SKI SMAD4-binding" evidence="3">
    <location>
        <begin position="157"/>
        <end position="249"/>
    </location>
</feature>
<evidence type="ECO:0000313" key="5">
    <source>
        <dbReference type="RefSeq" id="XP_049316306.1"/>
    </source>
</evidence>
<evidence type="ECO:0000256" key="1">
    <source>
        <dbReference type="ARBA" id="ARBA00009513"/>
    </source>
</evidence>
<dbReference type="InterPro" id="IPR009061">
    <property type="entry name" value="DNA-bd_dom_put_sf"/>
</dbReference>
<dbReference type="PANTHER" id="PTHR10005">
    <property type="entry name" value="SKI ONCOGENE-RELATED"/>
    <property type="match status" value="1"/>
</dbReference>
<dbReference type="PANTHER" id="PTHR10005:SF26">
    <property type="entry name" value="CORL"/>
    <property type="match status" value="1"/>
</dbReference>
<dbReference type="Gene3D" id="3.10.260.20">
    <property type="entry name" value="Ski"/>
    <property type="match status" value="1"/>
</dbReference>
<name>A0ABM3K4B0_BACDO</name>
<feature type="region of interest" description="Disordered" evidence="2">
    <location>
        <begin position="254"/>
        <end position="281"/>
    </location>
</feature>
<dbReference type="SMART" id="SM01046">
    <property type="entry name" value="c-SKI_SMAD_bind"/>
    <property type="match status" value="1"/>
</dbReference>
<dbReference type="InterPro" id="IPR014890">
    <property type="entry name" value="c-SKI_SMAD4-bd_dom"/>
</dbReference>
<dbReference type="InterPro" id="IPR023216">
    <property type="entry name" value="Tscrpt_reg_SKI_SnoN"/>
</dbReference>
<organism evidence="4 5">
    <name type="scientific">Bactrocera dorsalis</name>
    <name type="common">Oriental fruit fly</name>
    <name type="synonym">Dacus dorsalis</name>
    <dbReference type="NCBI Taxonomy" id="27457"/>
    <lineage>
        <taxon>Eukaryota</taxon>
        <taxon>Metazoa</taxon>
        <taxon>Ecdysozoa</taxon>
        <taxon>Arthropoda</taxon>
        <taxon>Hexapoda</taxon>
        <taxon>Insecta</taxon>
        <taxon>Pterygota</taxon>
        <taxon>Neoptera</taxon>
        <taxon>Endopterygota</taxon>
        <taxon>Diptera</taxon>
        <taxon>Brachycera</taxon>
        <taxon>Muscomorpha</taxon>
        <taxon>Tephritoidea</taxon>
        <taxon>Tephritidae</taxon>
        <taxon>Bactrocera</taxon>
        <taxon>Bactrocera</taxon>
    </lineage>
</organism>
<accession>A0ABM3K4B0</accession>
<reference evidence="5" key="1">
    <citation type="submission" date="2025-08" db="UniProtKB">
        <authorList>
            <consortium name="RefSeq"/>
        </authorList>
    </citation>
    <scope>IDENTIFICATION</scope>
    <source>
        <tissue evidence="5">Adult</tissue>
    </source>
</reference>
<sequence>MYLGSTMNKVRILNFIPTPVINTMRDSTTKKTNAASKSSTMNCQTMSTVNTNQVSTVLLYDIPIVSLYIEGQERLCLAQISNTLLKQYSYNEIHNRRVALGITCVQCTPVQLEILRRAGAMPISSRRCGMITRREADRLCKSFLGDNAPPRLPEDFAFTVYHKCAWGCRGSFLPSRYNSSRAKCIKCFYCGMFFSPNKFIFHSHRVTAGDKYVQPDAANFNSWRRHMLLNGHPPEEIVHAWEDVKAMFNGGTRKRLMSHNSSTSQTTSTTQRHEQQDKLQHSINVPGSATASYTGTLNENGRGETIMTVAKASDNQYSFHDIDLSLRHNSSYLASHNLSPESTKRQCNQVENNIGTVTAAAMVGVTAVAAAVGAVRPTNIGGATPHSVSYQGRTSSVSTLQLSEGNGHEIPLSRNFMMDYMWHAHSAQKSNASGYKNRNYNNGYNITVSPFGLTDYAMHWLKTPSISSNKEFFSQLPLVSMTGSESGDRDESSTALIRRYDNNEFCQPLKYSTWKPNTNTATENGGCFSNSGQELGNRNKLVDASTSFIPQFVTSSAFKPVCQPSKPKIFNAVASVTVASTTADLATTSVNSTATISTSAQATNKTNHSKLYFSNLPTENTLPLTADSPLLHNTSITNAGTMEAGCNTAPLALAVHANFRSSASNTLQFRGPLPQNSAHSQATLAIPPHSPFRASPLGQCDLKRCDLDVKGSYAGDSHFSIGENSNNNNIDDDEMVDIETTEDDFQPNKIFKIALNMASCHHQPDDINLVALHNNPHNPEKSALAAADLILTPDYYRNHKNSSNVQPIHMLQNHVTNTNITTEPIAFDNITKQDMITNIYTTKNNNNRKLEKNCGRFCKSPVYSSTSNDSLYTPLKDESINNSTRSIEIVKTNCITHQHHTYNVGTSLLWKKLLSSEI</sequence>
<dbReference type="GeneID" id="125779270"/>
<keyword evidence="4" id="KW-1185">Reference proteome</keyword>
<dbReference type="Gene3D" id="3.10.390.10">
    <property type="entry name" value="SAND domain-like"/>
    <property type="match status" value="1"/>
</dbReference>
<feature type="compositionally biased region" description="Basic and acidic residues" evidence="2">
    <location>
        <begin position="271"/>
        <end position="280"/>
    </location>
</feature>
<gene>
    <name evidence="5" type="primary">LOC125779270</name>
</gene>
<evidence type="ECO:0000259" key="3">
    <source>
        <dbReference type="SMART" id="SM01046"/>
    </source>
</evidence>
<dbReference type="SUPFAM" id="SSF63763">
    <property type="entry name" value="SAND domain-like"/>
    <property type="match status" value="1"/>
</dbReference>
<comment type="similarity">
    <text evidence="1">Belongs to the SKI family.</text>
</comment>
<protein>
    <submittedName>
        <fullName evidence="5">Uncharacterized protein LOC125779270</fullName>
    </submittedName>
</protein>